<dbReference type="Gene3D" id="3.30.1240.10">
    <property type="match status" value="1"/>
</dbReference>
<dbReference type="NCBIfam" id="TIGR01484">
    <property type="entry name" value="HAD-SF-IIB"/>
    <property type="match status" value="1"/>
</dbReference>
<dbReference type="SFLD" id="SFLDG01140">
    <property type="entry name" value="C2.B:_Phosphomannomutase_and_P"/>
    <property type="match status" value="1"/>
</dbReference>
<keyword evidence="2" id="KW-1185">Reference proteome</keyword>
<organism evidence="1 2">
    <name type="scientific">Anaerobacillus alkalilacustris</name>
    <dbReference type="NCBI Taxonomy" id="393763"/>
    <lineage>
        <taxon>Bacteria</taxon>
        <taxon>Bacillati</taxon>
        <taxon>Bacillota</taxon>
        <taxon>Bacilli</taxon>
        <taxon>Bacillales</taxon>
        <taxon>Bacillaceae</taxon>
        <taxon>Anaerobacillus</taxon>
    </lineage>
</organism>
<dbReference type="PANTHER" id="PTHR10000:SF8">
    <property type="entry name" value="HAD SUPERFAMILY HYDROLASE-LIKE, TYPE 3"/>
    <property type="match status" value="1"/>
</dbReference>
<dbReference type="SUPFAM" id="SSF56784">
    <property type="entry name" value="HAD-like"/>
    <property type="match status" value="1"/>
</dbReference>
<accession>A0A1S2LDG6</accession>
<dbReference type="EMBL" id="MLQR01000050">
    <property type="protein sequence ID" value="OIJ10539.1"/>
    <property type="molecule type" value="Genomic_DNA"/>
</dbReference>
<dbReference type="GO" id="GO:0005829">
    <property type="term" value="C:cytosol"/>
    <property type="evidence" value="ECO:0007669"/>
    <property type="project" value="TreeGrafter"/>
</dbReference>
<evidence type="ECO:0000313" key="1">
    <source>
        <dbReference type="EMBL" id="OIJ10539.1"/>
    </source>
</evidence>
<sequence>MVNVKAIVLDLDGTLLKKDDTISSRNKEFLMEQKKQGIKIILATGRPINMTLKYHEELQLDTPLICLNGAVIFDRLKQNILEQSIISPVEATMVFDIVSDHYAKVMISHTSRANYEMINLIGDKILNHGPIEPKGIYPNKYEPLLKLSVHFQNVASASYAYAKLLSHFEIANWGDSFEITKKSITKWHALQNVLSSFQILPQEVVAFGDGPNDIEMLKNVGCGVAMENGRFMVKKVAKYVTLDHENDGITDFFSRQLTKSTLII</sequence>
<dbReference type="InterPro" id="IPR023214">
    <property type="entry name" value="HAD_sf"/>
</dbReference>
<dbReference type="RefSeq" id="WP_071311112.1">
    <property type="nucleotide sequence ID" value="NZ_MLQR01000050.1"/>
</dbReference>
<evidence type="ECO:0000313" key="2">
    <source>
        <dbReference type="Proteomes" id="UP000179524"/>
    </source>
</evidence>
<dbReference type="GO" id="GO:0000287">
    <property type="term" value="F:magnesium ion binding"/>
    <property type="evidence" value="ECO:0007669"/>
    <property type="project" value="TreeGrafter"/>
</dbReference>
<gene>
    <name evidence="1" type="ORF">BKP37_18570</name>
</gene>
<dbReference type="AlphaFoldDB" id="A0A1S2LDG6"/>
<dbReference type="PANTHER" id="PTHR10000">
    <property type="entry name" value="PHOSPHOSERINE PHOSPHATASE"/>
    <property type="match status" value="1"/>
</dbReference>
<dbReference type="InterPro" id="IPR006379">
    <property type="entry name" value="HAD-SF_hydro_IIB"/>
</dbReference>
<reference evidence="1 2" key="1">
    <citation type="submission" date="2016-10" db="EMBL/GenBank/DDBJ databases">
        <title>Draft genome sequences of four alkaliphilic bacteria belonging to the Anaerobacillus genus.</title>
        <authorList>
            <person name="Bassil N.M."/>
            <person name="Lloyd J.R."/>
        </authorList>
    </citation>
    <scope>NUCLEOTIDE SEQUENCE [LARGE SCALE GENOMIC DNA]</scope>
    <source>
        <strain evidence="1 2">DSM 18345</strain>
    </source>
</reference>
<protein>
    <recommendedName>
        <fullName evidence="3">Hydrolase Cof</fullName>
    </recommendedName>
</protein>
<dbReference type="InterPro" id="IPR036412">
    <property type="entry name" value="HAD-like_sf"/>
</dbReference>
<name>A0A1S2LDG6_9BACI</name>
<dbReference type="Gene3D" id="3.40.50.1000">
    <property type="entry name" value="HAD superfamily/HAD-like"/>
    <property type="match status" value="1"/>
</dbReference>
<evidence type="ECO:0008006" key="3">
    <source>
        <dbReference type="Google" id="ProtNLM"/>
    </source>
</evidence>
<dbReference type="GO" id="GO:0016791">
    <property type="term" value="F:phosphatase activity"/>
    <property type="evidence" value="ECO:0007669"/>
    <property type="project" value="TreeGrafter"/>
</dbReference>
<dbReference type="PROSITE" id="PS01229">
    <property type="entry name" value="COF_2"/>
    <property type="match status" value="1"/>
</dbReference>
<dbReference type="NCBIfam" id="TIGR00099">
    <property type="entry name" value="Cof-subfamily"/>
    <property type="match status" value="1"/>
</dbReference>
<dbReference type="SFLD" id="SFLDS00003">
    <property type="entry name" value="Haloacid_Dehalogenase"/>
    <property type="match status" value="1"/>
</dbReference>
<dbReference type="Proteomes" id="UP000179524">
    <property type="component" value="Unassembled WGS sequence"/>
</dbReference>
<dbReference type="InterPro" id="IPR000150">
    <property type="entry name" value="Cof"/>
</dbReference>
<proteinExistence type="predicted"/>
<dbReference type="Pfam" id="PF08282">
    <property type="entry name" value="Hydrolase_3"/>
    <property type="match status" value="1"/>
</dbReference>
<comment type="caution">
    <text evidence="1">The sequence shown here is derived from an EMBL/GenBank/DDBJ whole genome shotgun (WGS) entry which is preliminary data.</text>
</comment>